<dbReference type="InterPro" id="IPR036388">
    <property type="entry name" value="WH-like_DNA-bd_sf"/>
</dbReference>
<dbReference type="InterPro" id="IPR036390">
    <property type="entry name" value="WH_DNA-bd_sf"/>
</dbReference>
<dbReference type="SUPFAM" id="SSF46785">
    <property type="entry name" value="Winged helix' DNA-binding domain"/>
    <property type="match status" value="1"/>
</dbReference>
<evidence type="ECO:0000313" key="4">
    <source>
        <dbReference type="EMBL" id="MFB9824595.1"/>
    </source>
</evidence>
<dbReference type="Gene3D" id="1.10.10.10">
    <property type="entry name" value="Winged helix-like DNA-binding domain superfamily/Winged helix DNA-binding domain"/>
    <property type="match status" value="1"/>
</dbReference>
<feature type="region of interest" description="Disordered" evidence="1">
    <location>
        <begin position="186"/>
        <end position="205"/>
    </location>
</feature>
<organism evidence="4 5">
    <name type="scientific">Halobaculum roseum</name>
    <dbReference type="NCBI Taxonomy" id="2175149"/>
    <lineage>
        <taxon>Archaea</taxon>
        <taxon>Methanobacteriati</taxon>
        <taxon>Methanobacteriota</taxon>
        <taxon>Stenosarchaea group</taxon>
        <taxon>Halobacteria</taxon>
        <taxon>Halobacteriales</taxon>
        <taxon>Haloferacaceae</taxon>
        <taxon>Halobaculum</taxon>
    </lineage>
</organism>
<name>A0ABD5MLH3_9EURY</name>
<protein>
    <submittedName>
        <fullName evidence="4">Helix-turn-helix transcriptional regulator</fullName>
    </submittedName>
</protein>
<evidence type="ECO:0000259" key="2">
    <source>
        <dbReference type="Pfam" id="PF08350"/>
    </source>
</evidence>
<evidence type="ECO:0000313" key="5">
    <source>
        <dbReference type="Proteomes" id="UP001589595"/>
    </source>
</evidence>
<dbReference type="Pfam" id="PF08350">
    <property type="entry name" value="FilR1_middle"/>
    <property type="match status" value="1"/>
</dbReference>
<feature type="domain" description="HVO-A0261-like N-terminal" evidence="3">
    <location>
        <begin position="8"/>
        <end position="92"/>
    </location>
</feature>
<gene>
    <name evidence="4" type="ORF">ACFFOL_10505</name>
</gene>
<dbReference type="EMBL" id="JBHMAJ010000007">
    <property type="protein sequence ID" value="MFB9824595.1"/>
    <property type="molecule type" value="Genomic_DNA"/>
</dbReference>
<keyword evidence="5" id="KW-1185">Reference proteome</keyword>
<dbReference type="InterPro" id="IPR013561">
    <property type="entry name" value="FilR1_middle_dom"/>
</dbReference>
<reference evidence="4" key="1">
    <citation type="submission" date="2024-09" db="EMBL/GenBank/DDBJ databases">
        <authorList>
            <person name="Sun Q."/>
        </authorList>
    </citation>
    <scope>NUCLEOTIDE SEQUENCE [LARGE SCALE GENOMIC DNA]</scope>
    <source>
        <strain evidence="4">JCM 31273</strain>
    </source>
</reference>
<dbReference type="Pfam" id="PF25213">
    <property type="entry name" value="HVO_A0261_N"/>
    <property type="match status" value="1"/>
</dbReference>
<evidence type="ECO:0000259" key="3">
    <source>
        <dbReference type="Pfam" id="PF25213"/>
    </source>
</evidence>
<feature type="domain" description="Methanogenesis regulatory protein FilR1 middle" evidence="2">
    <location>
        <begin position="205"/>
        <end position="276"/>
    </location>
</feature>
<dbReference type="GeneID" id="67210772"/>
<dbReference type="Proteomes" id="UP001589595">
    <property type="component" value="Unassembled WGS sequence"/>
</dbReference>
<sequence>MTPATPLDDVEFLARSSHRVEVLRTLASGARSRADLHDTTGISQPTLGRILGAFEDRNWVERPNGEYALTPCGELIRAEFDGLLDTVDTVQRLGDVVESLPFADLDIDVGEFGDATVTRPENGNAFLHLRRIEELYYGADRARILSPTVAPGSIEEHRSRMAEFLHSDRHNEAIVSPEAMSQELTNGSLSWEPTGGPSEGPPPDEETAELIREALETGRVGSYLYEGEIPFMLGVADDVTMIAPTDERGVPTAVVETTNATARSWAEDLLDDYRDRSVKLTAETFL</sequence>
<comment type="caution">
    <text evidence="4">The sequence shown here is derived from an EMBL/GenBank/DDBJ whole genome shotgun (WGS) entry which is preliminary data.</text>
</comment>
<dbReference type="InterPro" id="IPR057527">
    <property type="entry name" value="HVO_A0261-like_N"/>
</dbReference>
<proteinExistence type="predicted"/>
<dbReference type="AlphaFoldDB" id="A0ABD5MLH3"/>
<accession>A0ABD5MLH3</accession>
<evidence type="ECO:0000256" key="1">
    <source>
        <dbReference type="SAM" id="MobiDB-lite"/>
    </source>
</evidence>
<dbReference type="RefSeq" id="WP_222920764.1">
    <property type="nucleotide sequence ID" value="NZ_CP082286.1"/>
</dbReference>